<dbReference type="InterPro" id="IPR037056">
    <property type="entry name" value="RNase_H1_N_sf"/>
</dbReference>
<dbReference type="Pfam" id="PF00075">
    <property type="entry name" value="RNase_H"/>
    <property type="match status" value="1"/>
</dbReference>
<evidence type="ECO:0000313" key="11">
    <source>
        <dbReference type="EMBL" id="CDW38658.1"/>
    </source>
</evidence>
<dbReference type="Gene3D" id="3.40.970.10">
    <property type="entry name" value="Ribonuclease H1, N-terminal domain"/>
    <property type="match status" value="2"/>
</dbReference>
<dbReference type="EMBL" id="HACA01021297">
    <property type="protein sequence ID" value="CDW38658.1"/>
    <property type="molecule type" value="Transcribed_RNA"/>
</dbReference>
<evidence type="ECO:0000256" key="4">
    <source>
        <dbReference type="ARBA" id="ARBA00022722"/>
    </source>
</evidence>
<dbReference type="EC" id="3.1.26.4" evidence="9"/>
<evidence type="ECO:0000256" key="2">
    <source>
        <dbReference type="ARBA" id="ARBA00001946"/>
    </source>
</evidence>
<dbReference type="PIRSF" id="PIRSF036852">
    <property type="entry name" value="Ribonuclease_H1_euk"/>
    <property type="match status" value="1"/>
</dbReference>
<reference evidence="11" key="1">
    <citation type="submission" date="2014-05" db="EMBL/GenBank/DDBJ databases">
        <authorList>
            <person name="Chronopoulou M."/>
        </authorList>
    </citation>
    <scope>NUCLEOTIDE SEQUENCE</scope>
    <source>
        <tissue evidence="11">Whole organism</tissue>
    </source>
</reference>
<dbReference type="InterPro" id="IPR011320">
    <property type="entry name" value="RNase_H1_N"/>
</dbReference>
<evidence type="ECO:0000256" key="5">
    <source>
        <dbReference type="ARBA" id="ARBA00022723"/>
    </source>
</evidence>
<keyword evidence="6 9" id="KW-0255">Endonuclease</keyword>
<dbReference type="SUPFAM" id="SSF55658">
    <property type="entry name" value="L9 N-domain-like"/>
    <property type="match status" value="2"/>
</dbReference>
<evidence type="ECO:0000256" key="8">
    <source>
        <dbReference type="ARBA" id="ARBA00022842"/>
    </source>
</evidence>
<dbReference type="PANTHER" id="PTHR10642:SF26">
    <property type="entry name" value="RIBONUCLEASE H1"/>
    <property type="match status" value="1"/>
</dbReference>
<dbReference type="GO" id="GO:0004523">
    <property type="term" value="F:RNA-DNA hybrid ribonuclease activity"/>
    <property type="evidence" value="ECO:0007669"/>
    <property type="project" value="UniProtKB-UniRule"/>
</dbReference>
<dbReference type="PROSITE" id="PS50879">
    <property type="entry name" value="RNASE_H_1"/>
    <property type="match status" value="1"/>
</dbReference>
<dbReference type="CDD" id="cd09280">
    <property type="entry name" value="RNase_HI_eukaryote_like"/>
    <property type="match status" value="1"/>
</dbReference>
<dbReference type="InterPro" id="IPR002156">
    <property type="entry name" value="RNaseH_domain"/>
</dbReference>
<dbReference type="GO" id="GO:0043137">
    <property type="term" value="P:DNA replication, removal of RNA primer"/>
    <property type="evidence" value="ECO:0007669"/>
    <property type="project" value="TreeGrafter"/>
</dbReference>
<accession>A0A0K2UKA0</accession>
<keyword evidence="5 9" id="KW-0479">Metal-binding</keyword>
<dbReference type="InterPro" id="IPR017067">
    <property type="entry name" value="RNase_H1_euk"/>
</dbReference>
<proteinExistence type="inferred from homology"/>
<dbReference type="SUPFAM" id="SSF53098">
    <property type="entry name" value="Ribonuclease H-like"/>
    <property type="match status" value="1"/>
</dbReference>
<evidence type="ECO:0000256" key="9">
    <source>
        <dbReference type="PIRNR" id="PIRNR036852"/>
    </source>
</evidence>
<dbReference type="InterPro" id="IPR012337">
    <property type="entry name" value="RNaseH-like_sf"/>
</dbReference>
<evidence type="ECO:0000256" key="6">
    <source>
        <dbReference type="ARBA" id="ARBA00022759"/>
    </source>
</evidence>
<name>A0A0K2UKA0_LEPSM</name>
<feature type="domain" description="RNase H type-1" evidence="10">
    <location>
        <begin position="172"/>
        <end position="305"/>
    </location>
</feature>
<gene>
    <name evidence="11" type="primary">RNASEH1</name>
</gene>
<dbReference type="GO" id="GO:0000287">
    <property type="term" value="F:magnesium ion binding"/>
    <property type="evidence" value="ECO:0007669"/>
    <property type="project" value="UniProtKB-UniRule"/>
</dbReference>
<comment type="similarity">
    <text evidence="3 9">Belongs to the RNase H family.</text>
</comment>
<keyword evidence="8 9" id="KW-0460">Magnesium</keyword>
<evidence type="ECO:0000256" key="3">
    <source>
        <dbReference type="ARBA" id="ARBA00005300"/>
    </source>
</evidence>
<keyword evidence="7 9" id="KW-0378">Hydrolase</keyword>
<dbReference type="Pfam" id="PF01693">
    <property type="entry name" value="Cauli_VI"/>
    <property type="match status" value="2"/>
</dbReference>
<dbReference type="AlphaFoldDB" id="A0A0K2UKA0"/>
<comment type="catalytic activity">
    <reaction evidence="1 9">
        <text>Endonucleolytic cleavage to 5'-phosphomonoester.</text>
        <dbReference type="EC" id="3.1.26.4"/>
    </reaction>
</comment>
<dbReference type="InterPro" id="IPR009027">
    <property type="entry name" value="Ribosomal_bL9/RNase_H1_N"/>
</dbReference>
<dbReference type="InterPro" id="IPR036397">
    <property type="entry name" value="RNaseH_sf"/>
</dbReference>
<dbReference type="PANTHER" id="PTHR10642">
    <property type="entry name" value="RIBONUCLEASE H1"/>
    <property type="match status" value="1"/>
</dbReference>
<protein>
    <recommendedName>
        <fullName evidence="9">Ribonuclease H1</fullName>
        <shortName evidence="9">RNase H1</shortName>
        <ecNumber evidence="9">3.1.26.4</ecNumber>
    </recommendedName>
</protein>
<dbReference type="FunFam" id="3.40.970.10:FF:000001">
    <property type="entry name" value="Ribonuclease H1"/>
    <property type="match status" value="2"/>
</dbReference>
<evidence type="ECO:0000256" key="7">
    <source>
        <dbReference type="ARBA" id="ARBA00022801"/>
    </source>
</evidence>
<dbReference type="Gene3D" id="3.30.420.10">
    <property type="entry name" value="Ribonuclease H-like superfamily/Ribonuclease H"/>
    <property type="match status" value="1"/>
</dbReference>
<sequence length="305" mass="33942">MGKSKSGGYYAVARGRNVGIYNSWSECRSSVDGFGGARYKKFYSKADAEKFVKEESAKEPLTGETSNIFSSNQTSKSGPYYAIACGHEVGVFDSWSKCRSLVDGFDRARYKKFSSREEAEKFVKEEAAKDAWTGEKSNNLRKNHMKIENESGFSVDNTDWTYSKDKGYYMNDDGWVKVFTDGACSNNGGIGARAGIGVFFGINSGKNISEPVSRNNQTNNSAEIQAISQAIKRVKDDGLKKIVIYTDSKFAINSVEDWVPKWKKNGWKKSCGGHVINKNDFCELEDIKEGMTVKFIHVRGHKGIG</sequence>
<dbReference type="GO" id="GO:0003676">
    <property type="term" value="F:nucleic acid binding"/>
    <property type="evidence" value="ECO:0007669"/>
    <property type="project" value="UniProtKB-UniRule"/>
</dbReference>
<evidence type="ECO:0000256" key="1">
    <source>
        <dbReference type="ARBA" id="ARBA00000077"/>
    </source>
</evidence>
<comment type="function">
    <text evidence="9">Endonuclease that specifically degrades the RNA of RNA-DNA hybrids.</text>
</comment>
<organism evidence="11">
    <name type="scientific">Lepeophtheirus salmonis</name>
    <name type="common">Salmon louse</name>
    <name type="synonym">Caligus salmonis</name>
    <dbReference type="NCBI Taxonomy" id="72036"/>
    <lineage>
        <taxon>Eukaryota</taxon>
        <taxon>Metazoa</taxon>
        <taxon>Ecdysozoa</taxon>
        <taxon>Arthropoda</taxon>
        <taxon>Crustacea</taxon>
        <taxon>Multicrustacea</taxon>
        <taxon>Hexanauplia</taxon>
        <taxon>Copepoda</taxon>
        <taxon>Siphonostomatoida</taxon>
        <taxon>Caligidae</taxon>
        <taxon>Lepeophtheirus</taxon>
    </lineage>
</organism>
<dbReference type="InterPro" id="IPR050092">
    <property type="entry name" value="RNase_H"/>
</dbReference>
<evidence type="ECO:0000259" key="10">
    <source>
        <dbReference type="PROSITE" id="PS50879"/>
    </source>
</evidence>
<comment type="cofactor">
    <cofactor evidence="2 9">
        <name>Mg(2+)</name>
        <dbReference type="ChEBI" id="CHEBI:18420"/>
    </cofactor>
</comment>
<keyword evidence="4 9" id="KW-0540">Nuclease</keyword>